<keyword evidence="1" id="KW-1133">Transmembrane helix</keyword>
<evidence type="ECO:0000313" key="2">
    <source>
        <dbReference type="EMBL" id="GAH06981.1"/>
    </source>
</evidence>
<feature type="non-terminal residue" evidence="2">
    <location>
        <position position="67"/>
    </location>
</feature>
<keyword evidence="1" id="KW-0472">Membrane</keyword>
<proteinExistence type="predicted"/>
<accession>X1CFC7</accession>
<dbReference type="AlphaFoldDB" id="X1CFC7"/>
<feature type="transmembrane region" description="Helical" evidence="1">
    <location>
        <begin position="20"/>
        <end position="38"/>
    </location>
</feature>
<name>X1CFC7_9ZZZZ</name>
<sequence>MSVREKAKHIFVELKGHTPFTALGALLGIFFLLVFKNVSGTGSRTLFSIFHPGHVVLSAMVTASMFG</sequence>
<organism evidence="2">
    <name type="scientific">marine sediment metagenome</name>
    <dbReference type="NCBI Taxonomy" id="412755"/>
    <lineage>
        <taxon>unclassified sequences</taxon>
        <taxon>metagenomes</taxon>
        <taxon>ecological metagenomes</taxon>
    </lineage>
</organism>
<keyword evidence="1" id="KW-0812">Transmembrane</keyword>
<comment type="caution">
    <text evidence="2">The sequence shown here is derived from an EMBL/GenBank/DDBJ whole genome shotgun (WGS) entry which is preliminary data.</text>
</comment>
<reference evidence="2" key="1">
    <citation type="journal article" date="2014" name="Front. Microbiol.">
        <title>High frequency of phylogenetically diverse reductive dehalogenase-homologous genes in deep subseafloor sedimentary metagenomes.</title>
        <authorList>
            <person name="Kawai M."/>
            <person name="Futagami T."/>
            <person name="Toyoda A."/>
            <person name="Takaki Y."/>
            <person name="Nishi S."/>
            <person name="Hori S."/>
            <person name="Arai W."/>
            <person name="Tsubouchi T."/>
            <person name="Morono Y."/>
            <person name="Uchiyama I."/>
            <person name="Ito T."/>
            <person name="Fujiyama A."/>
            <person name="Inagaki F."/>
            <person name="Takami H."/>
        </authorList>
    </citation>
    <scope>NUCLEOTIDE SEQUENCE</scope>
    <source>
        <strain evidence="2">Expedition CK06-06</strain>
    </source>
</reference>
<evidence type="ECO:0000256" key="1">
    <source>
        <dbReference type="SAM" id="Phobius"/>
    </source>
</evidence>
<gene>
    <name evidence="2" type="ORF">S01H4_55519</name>
</gene>
<protein>
    <submittedName>
        <fullName evidence="2">Uncharacterized protein</fullName>
    </submittedName>
</protein>
<dbReference type="EMBL" id="BART01032051">
    <property type="protein sequence ID" value="GAH06981.1"/>
    <property type="molecule type" value="Genomic_DNA"/>
</dbReference>